<proteinExistence type="predicted"/>
<evidence type="ECO:0000313" key="1">
    <source>
        <dbReference type="EMBL" id="KAJ9484076.1"/>
    </source>
</evidence>
<accession>A0AAI9X4W9</accession>
<dbReference type="EMBL" id="LACB01000371">
    <property type="protein sequence ID" value="KAJ9484076.1"/>
    <property type="molecule type" value="Genomic_DNA"/>
</dbReference>
<gene>
    <name evidence="1" type="ORF">VN97_g9324</name>
</gene>
<dbReference type="AlphaFoldDB" id="A0AAI9X4W9"/>
<sequence length="29" mass="3122">SAGAHQHQGTWCWALGTATTYDMLPMGTE</sequence>
<reference evidence="1" key="2">
    <citation type="journal article" date="2016" name="Fungal Biol.">
        <title>Ochratoxin A production by Penicillium thymicola.</title>
        <authorList>
            <person name="Nguyen H.D.T."/>
            <person name="McMullin D.R."/>
            <person name="Ponomareva E."/>
            <person name="Riley R."/>
            <person name="Pomraning K.R."/>
            <person name="Baker S.E."/>
            <person name="Seifert K.A."/>
        </authorList>
    </citation>
    <scope>NUCLEOTIDE SEQUENCE</scope>
    <source>
        <strain evidence="1">DAOM 180753</strain>
    </source>
</reference>
<protein>
    <submittedName>
        <fullName evidence="1">Uncharacterized protein</fullName>
    </submittedName>
</protein>
<feature type="non-terminal residue" evidence="1">
    <location>
        <position position="1"/>
    </location>
</feature>
<keyword evidence="2" id="KW-1185">Reference proteome</keyword>
<comment type="caution">
    <text evidence="1">The sequence shown here is derived from an EMBL/GenBank/DDBJ whole genome shotgun (WGS) entry which is preliminary data.</text>
</comment>
<dbReference type="Proteomes" id="UP001227192">
    <property type="component" value="Unassembled WGS sequence"/>
</dbReference>
<organism evidence="1 2">
    <name type="scientific">Penicillium thymicola</name>
    <dbReference type="NCBI Taxonomy" id="293382"/>
    <lineage>
        <taxon>Eukaryota</taxon>
        <taxon>Fungi</taxon>
        <taxon>Dikarya</taxon>
        <taxon>Ascomycota</taxon>
        <taxon>Pezizomycotina</taxon>
        <taxon>Eurotiomycetes</taxon>
        <taxon>Eurotiomycetidae</taxon>
        <taxon>Eurotiales</taxon>
        <taxon>Aspergillaceae</taxon>
        <taxon>Penicillium</taxon>
    </lineage>
</organism>
<name>A0AAI9X4W9_PENTH</name>
<evidence type="ECO:0000313" key="2">
    <source>
        <dbReference type="Proteomes" id="UP001227192"/>
    </source>
</evidence>
<reference evidence="1" key="1">
    <citation type="submission" date="2015-06" db="EMBL/GenBank/DDBJ databases">
        <authorList>
            <person name="Nguyen H."/>
        </authorList>
    </citation>
    <scope>NUCLEOTIDE SEQUENCE</scope>
    <source>
        <strain evidence="1">DAOM 180753</strain>
    </source>
</reference>